<dbReference type="InterPro" id="IPR006860">
    <property type="entry name" value="FecR"/>
</dbReference>
<protein>
    <submittedName>
        <fullName evidence="4">FecR family protein</fullName>
    </submittedName>
</protein>
<dbReference type="InterPro" id="IPR012373">
    <property type="entry name" value="Ferrdict_sens_TM"/>
</dbReference>
<keyword evidence="1" id="KW-1133">Transmembrane helix</keyword>
<dbReference type="InterPro" id="IPR032508">
    <property type="entry name" value="FecR_C"/>
</dbReference>
<gene>
    <name evidence="4" type="ORF">JKG61_05870</name>
</gene>
<proteinExistence type="predicted"/>
<dbReference type="PANTHER" id="PTHR30273:SF2">
    <property type="entry name" value="PROTEIN FECR"/>
    <property type="match status" value="1"/>
</dbReference>
<reference evidence="4 5" key="1">
    <citation type="submission" date="2021-01" db="EMBL/GenBank/DDBJ databases">
        <title>C459-1 draft genome sequence.</title>
        <authorList>
            <person name="Zhang X.-F."/>
        </authorList>
    </citation>
    <scope>NUCLEOTIDE SEQUENCE [LARGE SCALE GENOMIC DNA]</scope>
    <source>
        <strain evidence="5">C459-1</strain>
    </source>
</reference>
<name>A0ABS1R0Q1_9SPHI</name>
<keyword evidence="1" id="KW-0812">Transmembrane</keyword>
<feature type="domain" description="Protein FecR C-terminal" evidence="3">
    <location>
        <begin position="324"/>
        <end position="392"/>
    </location>
</feature>
<sequence length="397" mass="45445">MTNYNYIVQLFKKKIQGTIDLEENELLEDWARGREQREQLLKDISTGDLLLEEVELWLDLEHQDNCPWNEKLFLLVQNKIDKQVDRNKTFLGRKILYAAAVVILLFSAGIGLYLFKSGSAQLLVDKGEVLDVASGKNRATITLADGRVVRLDESKEGLVIGEDLTYTDGSTVVDMGSRLSQNIILTVPKGGKYQVTLSDGSKVWLNAESRLVYPHIFSQQERFVELMGEAYFDIVPKIVDNKRVPFLVKTKDQTIEVLGTQFNVKAYPDENEMATVLIEGVVRIQSDKHNIKLLPGEMWISNSLGVRKISQVDTDEYLAWKNNKFIFNETPLKEAMRQLSRWYDVHVEYENSPNTTFFYGEISREKSLLSVLNILQESGVKFKLRKDNQEVILQVSP</sequence>
<keyword evidence="1" id="KW-0472">Membrane</keyword>
<dbReference type="PANTHER" id="PTHR30273">
    <property type="entry name" value="PERIPLASMIC SIGNAL SENSOR AND SIGMA FACTOR ACTIVATOR FECR-RELATED"/>
    <property type="match status" value="1"/>
</dbReference>
<evidence type="ECO:0000313" key="5">
    <source>
        <dbReference type="Proteomes" id="UP000625283"/>
    </source>
</evidence>
<evidence type="ECO:0000259" key="3">
    <source>
        <dbReference type="Pfam" id="PF16344"/>
    </source>
</evidence>
<dbReference type="Gene3D" id="3.55.50.30">
    <property type="match status" value="1"/>
</dbReference>
<dbReference type="EMBL" id="JAERTY010000003">
    <property type="protein sequence ID" value="MBL1408274.1"/>
    <property type="molecule type" value="Genomic_DNA"/>
</dbReference>
<keyword evidence="5" id="KW-1185">Reference proteome</keyword>
<dbReference type="RefSeq" id="WP_202102054.1">
    <property type="nucleotide sequence ID" value="NZ_JAERTY010000003.1"/>
</dbReference>
<evidence type="ECO:0000259" key="2">
    <source>
        <dbReference type="Pfam" id="PF04773"/>
    </source>
</evidence>
<organism evidence="4 5">
    <name type="scientific">Sphingobacterium faecale</name>
    <dbReference type="NCBI Taxonomy" id="2803775"/>
    <lineage>
        <taxon>Bacteria</taxon>
        <taxon>Pseudomonadati</taxon>
        <taxon>Bacteroidota</taxon>
        <taxon>Sphingobacteriia</taxon>
        <taxon>Sphingobacteriales</taxon>
        <taxon>Sphingobacteriaceae</taxon>
        <taxon>Sphingobacterium</taxon>
    </lineage>
</organism>
<dbReference type="Proteomes" id="UP000625283">
    <property type="component" value="Unassembled WGS sequence"/>
</dbReference>
<feature type="transmembrane region" description="Helical" evidence="1">
    <location>
        <begin position="95"/>
        <end position="115"/>
    </location>
</feature>
<evidence type="ECO:0000256" key="1">
    <source>
        <dbReference type="SAM" id="Phobius"/>
    </source>
</evidence>
<dbReference type="Pfam" id="PF04773">
    <property type="entry name" value="FecR"/>
    <property type="match status" value="1"/>
</dbReference>
<feature type="domain" description="FecR protein" evidence="2">
    <location>
        <begin position="186"/>
        <end position="283"/>
    </location>
</feature>
<dbReference type="Gene3D" id="2.60.120.1440">
    <property type="match status" value="1"/>
</dbReference>
<comment type="caution">
    <text evidence="4">The sequence shown here is derived from an EMBL/GenBank/DDBJ whole genome shotgun (WGS) entry which is preliminary data.</text>
</comment>
<evidence type="ECO:0000313" key="4">
    <source>
        <dbReference type="EMBL" id="MBL1408274.1"/>
    </source>
</evidence>
<accession>A0ABS1R0Q1</accession>
<dbReference type="Pfam" id="PF16344">
    <property type="entry name" value="FecR_C"/>
    <property type="match status" value="1"/>
</dbReference>